<evidence type="ECO:0000256" key="1">
    <source>
        <dbReference type="ARBA" id="ARBA00001971"/>
    </source>
</evidence>
<evidence type="ECO:0000313" key="9">
    <source>
        <dbReference type="EMBL" id="KAF2755695.1"/>
    </source>
</evidence>
<comment type="similarity">
    <text evidence="2 6">Belongs to the cytochrome P450 family.</text>
</comment>
<protein>
    <submittedName>
        <fullName evidence="9">Cytochrome P450</fullName>
    </submittedName>
</protein>
<reference evidence="9" key="1">
    <citation type="journal article" date="2020" name="Stud. Mycol.">
        <title>101 Dothideomycetes genomes: a test case for predicting lifestyles and emergence of pathogens.</title>
        <authorList>
            <person name="Haridas S."/>
            <person name="Albert R."/>
            <person name="Binder M."/>
            <person name="Bloem J."/>
            <person name="Labutti K."/>
            <person name="Salamov A."/>
            <person name="Andreopoulos B."/>
            <person name="Baker S."/>
            <person name="Barry K."/>
            <person name="Bills G."/>
            <person name="Bluhm B."/>
            <person name="Cannon C."/>
            <person name="Castanera R."/>
            <person name="Culley D."/>
            <person name="Daum C."/>
            <person name="Ezra D."/>
            <person name="Gonzalez J."/>
            <person name="Henrissat B."/>
            <person name="Kuo A."/>
            <person name="Liang C."/>
            <person name="Lipzen A."/>
            <person name="Lutzoni F."/>
            <person name="Magnuson J."/>
            <person name="Mondo S."/>
            <person name="Nolan M."/>
            <person name="Ohm R."/>
            <person name="Pangilinan J."/>
            <person name="Park H.-J."/>
            <person name="Ramirez L."/>
            <person name="Alfaro M."/>
            <person name="Sun H."/>
            <person name="Tritt A."/>
            <person name="Yoshinaga Y."/>
            <person name="Zwiers L.-H."/>
            <person name="Turgeon B."/>
            <person name="Goodwin S."/>
            <person name="Spatafora J."/>
            <person name="Crous P."/>
            <person name="Grigoriev I."/>
        </authorList>
    </citation>
    <scope>NUCLEOTIDE SEQUENCE</scope>
    <source>
        <strain evidence="9">CBS 121739</strain>
    </source>
</reference>
<dbReference type="CDD" id="cd11070">
    <property type="entry name" value="CYP56-like"/>
    <property type="match status" value="1"/>
</dbReference>
<dbReference type="InterPro" id="IPR001128">
    <property type="entry name" value="Cyt_P450"/>
</dbReference>
<dbReference type="SUPFAM" id="SSF48264">
    <property type="entry name" value="Cytochrome P450"/>
    <property type="match status" value="1"/>
</dbReference>
<evidence type="ECO:0000256" key="2">
    <source>
        <dbReference type="ARBA" id="ARBA00010617"/>
    </source>
</evidence>
<dbReference type="OrthoDB" id="1470350at2759"/>
<evidence type="ECO:0000256" key="3">
    <source>
        <dbReference type="ARBA" id="ARBA00022723"/>
    </source>
</evidence>
<feature type="transmembrane region" description="Helical" evidence="8">
    <location>
        <begin position="6"/>
        <end position="24"/>
    </location>
</feature>
<dbReference type="Proteomes" id="UP000799437">
    <property type="component" value="Unassembled WGS sequence"/>
</dbReference>
<dbReference type="RefSeq" id="XP_033598146.1">
    <property type="nucleotide sequence ID" value="XM_033744506.1"/>
</dbReference>
<keyword evidence="8" id="KW-1133">Transmembrane helix</keyword>
<gene>
    <name evidence="9" type="ORF">EJ05DRAFT_478652</name>
</gene>
<dbReference type="Pfam" id="PF00067">
    <property type="entry name" value="p450"/>
    <property type="match status" value="1"/>
</dbReference>
<dbReference type="InterPro" id="IPR036396">
    <property type="entry name" value="Cyt_P450_sf"/>
</dbReference>
<feature type="transmembrane region" description="Helical" evidence="8">
    <location>
        <begin position="36"/>
        <end position="55"/>
    </location>
</feature>
<dbReference type="AlphaFoldDB" id="A0A6A6VZM2"/>
<evidence type="ECO:0000256" key="6">
    <source>
        <dbReference type="RuleBase" id="RU000461"/>
    </source>
</evidence>
<keyword evidence="3 5" id="KW-0479">Metal-binding</keyword>
<sequence>MKQELLMITLLSVVFYCMLSLLSLRRNILLVRKTGLPYIVVPVYQYDGILALIFIRCLKYLERSILPPPGSPTSWRSLLGSSWVWQLLYEPFEKVGADNFFTVSPRGMILSTADPAVIDQVTSRRHDFPKPTFLYKNVNIYGDNVLTSEESKWRRHRKFVSPAFSERNNKLVWTETIKHTETLLKTWCNGSCENILHSVSADMRRLTLSIISMAGFGQCISLDEHEKSQSKDLPPGYSMSYAASLKHLLHNLLPVMVLPRWMIALSTYKRSAEAFQQWGKHMKGLVLSKRADFDAGLNEKNVDILGQLAKGSKPQQSNDGLTDAEVVGNAFILLLAGHETSSGTLTHTIILLAQHPEVQKKLQDAIDVILQGRLLDTLDYDAEISRVANSYVGAVVNEALRWVPPVIGIPKQVRNSPQQVDVEGRSISLPANTMIRVCVASVHRNPKHWPQDLSSNSHTPSESEDDLDKFIPERWLQHLSQSEPGQHESTSGADDFSSPNLYHPPRGAYLPFSEGPRSCIGRRFALVEIYAALITIYSQYSIELAVDEWAAGVPLEQMSADERKLAWQQANESARQKFRNNMGIRITLQMEGTHVPVRIVERP</sequence>
<dbReference type="Gene3D" id="1.10.630.10">
    <property type="entry name" value="Cytochrome P450"/>
    <property type="match status" value="1"/>
</dbReference>
<proteinExistence type="inferred from homology"/>
<keyword evidence="4 5" id="KW-0408">Iron</keyword>
<dbReference type="GO" id="GO:0020037">
    <property type="term" value="F:heme binding"/>
    <property type="evidence" value="ECO:0007669"/>
    <property type="project" value="InterPro"/>
</dbReference>
<evidence type="ECO:0000256" key="7">
    <source>
        <dbReference type="SAM" id="MobiDB-lite"/>
    </source>
</evidence>
<evidence type="ECO:0000313" key="10">
    <source>
        <dbReference type="Proteomes" id="UP000799437"/>
    </source>
</evidence>
<keyword evidence="5 6" id="KW-0349">Heme</keyword>
<accession>A0A6A6VZM2</accession>
<keyword evidence="8" id="KW-0472">Membrane</keyword>
<keyword evidence="6" id="KW-0560">Oxidoreductase</keyword>
<dbReference type="GO" id="GO:0016705">
    <property type="term" value="F:oxidoreductase activity, acting on paired donors, with incorporation or reduction of molecular oxygen"/>
    <property type="evidence" value="ECO:0007669"/>
    <property type="project" value="InterPro"/>
</dbReference>
<dbReference type="GO" id="GO:0004497">
    <property type="term" value="F:monooxygenase activity"/>
    <property type="evidence" value="ECO:0007669"/>
    <property type="project" value="UniProtKB-KW"/>
</dbReference>
<keyword evidence="8" id="KW-0812">Transmembrane</keyword>
<dbReference type="PANTHER" id="PTHR24305">
    <property type="entry name" value="CYTOCHROME P450"/>
    <property type="match status" value="1"/>
</dbReference>
<comment type="cofactor">
    <cofactor evidence="1 5">
        <name>heme</name>
        <dbReference type="ChEBI" id="CHEBI:30413"/>
    </cofactor>
</comment>
<dbReference type="PANTHER" id="PTHR24305:SF166">
    <property type="entry name" value="CYTOCHROME P450 12A4, MITOCHONDRIAL-RELATED"/>
    <property type="match status" value="1"/>
</dbReference>
<name>A0A6A6VZM2_9PEZI</name>
<dbReference type="GeneID" id="54485560"/>
<dbReference type="GO" id="GO:0005506">
    <property type="term" value="F:iron ion binding"/>
    <property type="evidence" value="ECO:0007669"/>
    <property type="project" value="InterPro"/>
</dbReference>
<dbReference type="InterPro" id="IPR002401">
    <property type="entry name" value="Cyt_P450_E_grp-I"/>
</dbReference>
<keyword evidence="10" id="KW-1185">Reference proteome</keyword>
<dbReference type="PRINTS" id="PR00385">
    <property type="entry name" value="P450"/>
</dbReference>
<evidence type="ECO:0000256" key="8">
    <source>
        <dbReference type="SAM" id="Phobius"/>
    </source>
</evidence>
<dbReference type="PROSITE" id="PS00086">
    <property type="entry name" value="CYTOCHROME_P450"/>
    <property type="match status" value="1"/>
</dbReference>
<dbReference type="InterPro" id="IPR050121">
    <property type="entry name" value="Cytochrome_P450_monoxygenase"/>
</dbReference>
<feature type="binding site" description="axial binding residue" evidence="5">
    <location>
        <position position="519"/>
    </location>
    <ligand>
        <name>heme</name>
        <dbReference type="ChEBI" id="CHEBI:30413"/>
    </ligand>
    <ligandPart>
        <name>Fe</name>
        <dbReference type="ChEBI" id="CHEBI:18248"/>
    </ligandPart>
</feature>
<keyword evidence="6" id="KW-0503">Monooxygenase</keyword>
<dbReference type="PRINTS" id="PR00463">
    <property type="entry name" value="EP450I"/>
</dbReference>
<feature type="region of interest" description="Disordered" evidence="7">
    <location>
        <begin position="480"/>
        <end position="500"/>
    </location>
</feature>
<evidence type="ECO:0000256" key="5">
    <source>
        <dbReference type="PIRSR" id="PIRSR602401-1"/>
    </source>
</evidence>
<evidence type="ECO:0000256" key="4">
    <source>
        <dbReference type="ARBA" id="ARBA00023004"/>
    </source>
</evidence>
<dbReference type="EMBL" id="ML996577">
    <property type="protein sequence ID" value="KAF2755695.1"/>
    <property type="molecule type" value="Genomic_DNA"/>
</dbReference>
<dbReference type="InterPro" id="IPR017972">
    <property type="entry name" value="Cyt_P450_CS"/>
</dbReference>
<organism evidence="9 10">
    <name type="scientific">Pseudovirgaria hyperparasitica</name>
    <dbReference type="NCBI Taxonomy" id="470096"/>
    <lineage>
        <taxon>Eukaryota</taxon>
        <taxon>Fungi</taxon>
        <taxon>Dikarya</taxon>
        <taxon>Ascomycota</taxon>
        <taxon>Pezizomycotina</taxon>
        <taxon>Dothideomycetes</taxon>
        <taxon>Dothideomycetes incertae sedis</taxon>
        <taxon>Acrospermales</taxon>
        <taxon>Acrospermaceae</taxon>
        <taxon>Pseudovirgaria</taxon>
    </lineage>
</organism>